<protein>
    <submittedName>
        <fullName evidence="1">ABC transporter substrate-binding protein</fullName>
    </submittedName>
</protein>
<evidence type="ECO:0000313" key="1">
    <source>
        <dbReference type="EMBL" id="MFC7405595.1"/>
    </source>
</evidence>
<dbReference type="InterPro" id="IPR006059">
    <property type="entry name" value="SBP"/>
</dbReference>
<sequence length="433" mass="46041">MSRSHARRTGRHIAVIGTAVLGVSLALAGCGVGGAGQGDNQPQDGPGRIRATWWGTDSENQALNAAFDDFVEASGVDVARETQAWDGYWDRLATQTAGRNAPDLIMQAGSQIPDYAGRGALMDLSAVDGLDTDVVDEGLRDFGAVDGTLYGVVAAANAMGLVTNDDLMEQAGVSVPDGEYTWDQLAEVAVQASEELGEDVWGIQDGGGDLILFILTVRDDGREFYGDDGSINATREDLTAWLQYWQDLRDAGGAPPADVTAEGQGELPNAPLAQGRAAMGFGWTQDYVSYTNLMDADLSIGLPPYNAEHPSLWMNAASLWSVSARSENPDAAVAAIDHFLTDEDAIEKIGVNIGMPPSQEARDQLEGTLPAEEQAAMDYMDEVAETSTPLTRLWPAGFAEQRTLLAELNEAVAFGEMTIPEAVDEFFATAESA</sequence>
<dbReference type="Pfam" id="PF13416">
    <property type="entry name" value="SBP_bac_8"/>
    <property type="match status" value="1"/>
</dbReference>
<comment type="caution">
    <text evidence="1">The sequence shown here is derived from an EMBL/GenBank/DDBJ whole genome shotgun (WGS) entry which is preliminary data.</text>
</comment>
<dbReference type="EMBL" id="JBHTCQ010000002">
    <property type="protein sequence ID" value="MFC7405595.1"/>
    <property type="molecule type" value="Genomic_DNA"/>
</dbReference>
<evidence type="ECO:0000313" key="2">
    <source>
        <dbReference type="Proteomes" id="UP001596455"/>
    </source>
</evidence>
<dbReference type="PANTHER" id="PTHR43649:SF12">
    <property type="entry name" value="DIACETYLCHITOBIOSE BINDING PROTEIN DASA"/>
    <property type="match status" value="1"/>
</dbReference>
<dbReference type="Proteomes" id="UP001596455">
    <property type="component" value="Unassembled WGS sequence"/>
</dbReference>
<dbReference type="RefSeq" id="WP_382394173.1">
    <property type="nucleotide sequence ID" value="NZ_JBHTCQ010000002.1"/>
</dbReference>
<name>A0ABW2Q860_9MICO</name>
<keyword evidence="2" id="KW-1185">Reference proteome</keyword>
<gene>
    <name evidence="1" type="ORF">ACFQQL_10795</name>
</gene>
<reference evidence="2" key="1">
    <citation type="journal article" date="2019" name="Int. J. Syst. Evol. Microbiol.">
        <title>The Global Catalogue of Microorganisms (GCM) 10K type strain sequencing project: providing services to taxonomists for standard genome sequencing and annotation.</title>
        <authorList>
            <consortium name="The Broad Institute Genomics Platform"/>
            <consortium name="The Broad Institute Genome Sequencing Center for Infectious Disease"/>
            <person name="Wu L."/>
            <person name="Ma J."/>
        </authorList>
    </citation>
    <scope>NUCLEOTIDE SEQUENCE [LARGE SCALE GENOMIC DNA]</scope>
    <source>
        <strain evidence="2">JCM 1490</strain>
    </source>
</reference>
<proteinExistence type="predicted"/>
<dbReference type="SUPFAM" id="SSF53850">
    <property type="entry name" value="Periplasmic binding protein-like II"/>
    <property type="match status" value="1"/>
</dbReference>
<dbReference type="Gene3D" id="3.40.190.10">
    <property type="entry name" value="Periplasmic binding protein-like II"/>
    <property type="match status" value="2"/>
</dbReference>
<dbReference type="InterPro" id="IPR050490">
    <property type="entry name" value="Bact_solute-bd_prot1"/>
</dbReference>
<dbReference type="PANTHER" id="PTHR43649">
    <property type="entry name" value="ARABINOSE-BINDING PROTEIN-RELATED"/>
    <property type="match status" value="1"/>
</dbReference>
<accession>A0ABW2Q860</accession>
<dbReference type="PROSITE" id="PS51257">
    <property type="entry name" value="PROKAR_LIPOPROTEIN"/>
    <property type="match status" value="1"/>
</dbReference>
<organism evidence="1 2">
    <name type="scientific">Georgenia alba</name>
    <dbReference type="NCBI Taxonomy" id="2233858"/>
    <lineage>
        <taxon>Bacteria</taxon>
        <taxon>Bacillati</taxon>
        <taxon>Actinomycetota</taxon>
        <taxon>Actinomycetes</taxon>
        <taxon>Micrococcales</taxon>
        <taxon>Bogoriellaceae</taxon>
        <taxon>Georgenia</taxon>
    </lineage>
</organism>